<dbReference type="Gene3D" id="1.10.540.10">
    <property type="entry name" value="Acyl-CoA dehydrogenase/oxidase, N-terminal domain"/>
    <property type="match status" value="1"/>
</dbReference>
<evidence type="ECO:0000256" key="4">
    <source>
        <dbReference type="ARBA" id="ARBA00022827"/>
    </source>
</evidence>
<keyword evidence="3 5" id="KW-0285">Flavoprotein</keyword>
<dbReference type="InterPro" id="IPR046373">
    <property type="entry name" value="Acyl-CoA_Oxase/DH_mid-dom_sf"/>
</dbReference>
<dbReference type="Gene3D" id="1.20.140.10">
    <property type="entry name" value="Butyryl-CoA Dehydrogenase, subunit A, domain 3"/>
    <property type="match status" value="1"/>
</dbReference>
<protein>
    <submittedName>
        <fullName evidence="8">Acyl-CoA dehydrogenase</fullName>
    </submittedName>
</protein>
<dbReference type="InterPro" id="IPR009100">
    <property type="entry name" value="AcylCoA_DH/oxidase_NM_dom_sf"/>
</dbReference>
<comment type="caution">
    <text evidence="8">The sequence shown here is derived from an EMBL/GenBank/DDBJ whole genome shotgun (WGS) entry which is preliminary data.</text>
</comment>
<organism evidence="8 9">
    <name type="scientific">Nonomuraea diastatica</name>
    <dbReference type="NCBI Taxonomy" id="1848329"/>
    <lineage>
        <taxon>Bacteria</taxon>
        <taxon>Bacillati</taxon>
        <taxon>Actinomycetota</taxon>
        <taxon>Actinomycetes</taxon>
        <taxon>Streptosporangiales</taxon>
        <taxon>Streptosporangiaceae</taxon>
        <taxon>Nonomuraea</taxon>
    </lineage>
</organism>
<accession>A0A4R4WQV5</accession>
<sequence length="384" mass="41347">MIELNERQSVLRAHVREWAQELAKWALDLERTPDMVHELLDLPGIRFLARNPIPEEYDDEPITLDGHPFRGGGVERVTICEEFGAADAGMLLAAPGPSMSGVLVSQLGDKAQQELFFGRIAERPTWTFFALTEPERGSDAGAMQTTLTQKGDRLLLNGAKRFIGNAIRADLGVIFARVRPGPLGVAAVLADTGHPGFVATPIPTVGLCGNQVTDVRFSSVEIPADRLLGAHLSPSRRGLLGAVRGLNQLRPGVAALGVGIARGACDYVRAHRRALTAWEHAELDGIGLRIEGVRQLVLRAAVASDNDDPGLGPLASAAKSRAAGLAEEVTLKSLGFFGAGARQEHPLLDKFVRDARGIEYMEGTRNIHHLNVFQGISQGKIVRQ</sequence>
<dbReference type="Gene3D" id="2.40.110.10">
    <property type="entry name" value="Butyryl-CoA Dehydrogenase, subunit A, domain 2"/>
    <property type="match status" value="1"/>
</dbReference>
<evidence type="ECO:0000256" key="1">
    <source>
        <dbReference type="ARBA" id="ARBA00001974"/>
    </source>
</evidence>
<dbReference type="Pfam" id="PF00441">
    <property type="entry name" value="Acyl-CoA_dh_1"/>
    <property type="match status" value="1"/>
</dbReference>
<dbReference type="InterPro" id="IPR037069">
    <property type="entry name" value="AcylCoA_DH/ox_N_sf"/>
</dbReference>
<keyword evidence="9" id="KW-1185">Reference proteome</keyword>
<dbReference type="Proteomes" id="UP000294543">
    <property type="component" value="Unassembled WGS sequence"/>
</dbReference>
<dbReference type="PANTHER" id="PTHR43884">
    <property type="entry name" value="ACYL-COA DEHYDROGENASE"/>
    <property type="match status" value="1"/>
</dbReference>
<evidence type="ECO:0000256" key="2">
    <source>
        <dbReference type="ARBA" id="ARBA00009347"/>
    </source>
</evidence>
<dbReference type="OrthoDB" id="3458133at2"/>
<dbReference type="GO" id="GO:0050660">
    <property type="term" value="F:flavin adenine dinucleotide binding"/>
    <property type="evidence" value="ECO:0007669"/>
    <property type="project" value="InterPro"/>
</dbReference>
<keyword evidence="4 5" id="KW-0274">FAD</keyword>
<evidence type="ECO:0000256" key="5">
    <source>
        <dbReference type="RuleBase" id="RU362125"/>
    </source>
</evidence>
<gene>
    <name evidence="8" type="ORF">E1294_18395</name>
</gene>
<evidence type="ECO:0000259" key="7">
    <source>
        <dbReference type="Pfam" id="PF02770"/>
    </source>
</evidence>
<dbReference type="PANTHER" id="PTHR43884:SF12">
    <property type="entry name" value="ISOVALERYL-COA DEHYDROGENASE, MITOCHONDRIAL-RELATED"/>
    <property type="match status" value="1"/>
</dbReference>
<name>A0A4R4WQV5_9ACTN</name>
<dbReference type="SUPFAM" id="SSF47203">
    <property type="entry name" value="Acyl-CoA dehydrogenase C-terminal domain-like"/>
    <property type="match status" value="1"/>
</dbReference>
<evidence type="ECO:0000259" key="6">
    <source>
        <dbReference type="Pfam" id="PF00441"/>
    </source>
</evidence>
<evidence type="ECO:0000256" key="3">
    <source>
        <dbReference type="ARBA" id="ARBA00022630"/>
    </source>
</evidence>
<dbReference type="SUPFAM" id="SSF56645">
    <property type="entry name" value="Acyl-CoA dehydrogenase NM domain-like"/>
    <property type="match status" value="1"/>
</dbReference>
<dbReference type="AlphaFoldDB" id="A0A4R4WQV5"/>
<dbReference type="RefSeq" id="WP_132509737.1">
    <property type="nucleotide sequence ID" value="NZ_SMKP01000047.1"/>
</dbReference>
<dbReference type="GO" id="GO:0003995">
    <property type="term" value="F:acyl-CoA dehydrogenase activity"/>
    <property type="evidence" value="ECO:0007669"/>
    <property type="project" value="TreeGrafter"/>
</dbReference>
<proteinExistence type="inferred from homology"/>
<dbReference type="Pfam" id="PF02770">
    <property type="entry name" value="Acyl-CoA_dh_M"/>
    <property type="match status" value="1"/>
</dbReference>
<comment type="similarity">
    <text evidence="2 5">Belongs to the acyl-CoA dehydrogenase family.</text>
</comment>
<dbReference type="EMBL" id="SMKP01000047">
    <property type="protein sequence ID" value="TDD20274.1"/>
    <property type="molecule type" value="Genomic_DNA"/>
</dbReference>
<dbReference type="InterPro" id="IPR036250">
    <property type="entry name" value="AcylCo_DH-like_C"/>
</dbReference>
<dbReference type="InterPro" id="IPR006091">
    <property type="entry name" value="Acyl-CoA_Oxase/DH_mid-dom"/>
</dbReference>
<comment type="cofactor">
    <cofactor evidence="1 5">
        <name>FAD</name>
        <dbReference type="ChEBI" id="CHEBI:57692"/>
    </cofactor>
</comment>
<evidence type="ECO:0000313" key="8">
    <source>
        <dbReference type="EMBL" id="TDD20274.1"/>
    </source>
</evidence>
<evidence type="ECO:0000313" key="9">
    <source>
        <dbReference type="Proteomes" id="UP000294543"/>
    </source>
</evidence>
<feature type="domain" description="Acyl-CoA dehydrogenase/oxidase C-terminal" evidence="6">
    <location>
        <begin position="237"/>
        <end position="373"/>
    </location>
</feature>
<feature type="domain" description="Acyl-CoA oxidase/dehydrogenase middle" evidence="7">
    <location>
        <begin position="129"/>
        <end position="220"/>
    </location>
</feature>
<dbReference type="InterPro" id="IPR009075">
    <property type="entry name" value="AcylCo_DH/oxidase_C"/>
</dbReference>
<keyword evidence="5" id="KW-0560">Oxidoreductase</keyword>
<reference evidence="8 9" key="1">
    <citation type="submission" date="2019-03" db="EMBL/GenBank/DDBJ databases">
        <title>Draft genome sequences of novel Actinobacteria.</title>
        <authorList>
            <person name="Sahin N."/>
            <person name="Ay H."/>
            <person name="Saygin H."/>
        </authorList>
    </citation>
    <scope>NUCLEOTIDE SEQUENCE [LARGE SCALE GENOMIC DNA]</scope>
    <source>
        <strain evidence="8 9">KC712</strain>
    </source>
</reference>